<dbReference type="GO" id="GO:0005524">
    <property type="term" value="F:ATP binding"/>
    <property type="evidence" value="ECO:0007669"/>
    <property type="project" value="UniProtKB-KW"/>
</dbReference>
<dbReference type="InterPro" id="IPR003593">
    <property type="entry name" value="AAA+_ATPase"/>
</dbReference>
<dbReference type="RefSeq" id="WP_103118201.1">
    <property type="nucleotide sequence ID" value="NZ_CP181080.1"/>
</dbReference>
<dbReference type="InterPro" id="IPR003439">
    <property type="entry name" value="ABC_transporter-like_ATP-bd"/>
</dbReference>
<dbReference type="AlphaFoldDB" id="A0A2X1A0P0"/>
<keyword evidence="2" id="KW-0547">Nucleotide-binding</keyword>
<evidence type="ECO:0000256" key="3">
    <source>
        <dbReference type="ARBA" id="ARBA00022840"/>
    </source>
</evidence>
<proteinExistence type="predicted"/>
<dbReference type="SUPFAM" id="SSF52540">
    <property type="entry name" value="P-loop containing nucleoside triphosphate hydrolases"/>
    <property type="match status" value="1"/>
</dbReference>
<evidence type="ECO:0000256" key="2">
    <source>
        <dbReference type="ARBA" id="ARBA00022741"/>
    </source>
</evidence>
<dbReference type="EC" id="3.6.3.-" evidence="5"/>
<dbReference type="Gene3D" id="3.40.50.300">
    <property type="entry name" value="P-loop containing nucleotide triphosphate hydrolases"/>
    <property type="match status" value="1"/>
</dbReference>
<organism evidence="5 6">
    <name type="scientific">Lysinibacillus capsici</name>
    <dbReference type="NCBI Taxonomy" id="2115968"/>
    <lineage>
        <taxon>Bacteria</taxon>
        <taxon>Bacillati</taxon>
        <taxon>Bacillota</taxon>
        <taxon>Bacilli</taxon>
        <taxon>Bacillales</taxon>
        <taxon>Bacillaceae</taxon>
        <taxon>Lysinibacillus</taxon>
    </lineage>
</organism>
<dbReference type="InterPro" id="IPR027417">
    <property type="entry name" value="P-loop_NTPase"/>
</dbReference>
<dbReference type="PROSITE" id="PS00211">
    <property type="entry name" value="ABC_TRANSPORTER_1"/>
    <property type="match status" value="1"/>
</dbReference>
<dbReference type="EMBL" id="UAQE01000004">
    <property type="protein sequence ID" value="SPU38753.1"/>
    <property type="molecule type" value="Genomic_DNA"/>
</dbReference>
<evidence type="ECO:0000313" key="5">
    <source>
        <dbReference type="EMBL" id="SPU38753.1"/>
    </source>
</evidence>
<gene>
    <name evidence="5" type="primary">cmpD</name>
    <name evidence="5" type="ORF">NCTC7582_04721</name>
</gene>
<dbReference type="Proteomes" id="UP000251431">
    <property type="component" value="Unassembled WGS sequence"/>
</dbReference>
<reference evidence="5 6" key="1">
    <citation type="submission" date="2018-06" db="EMBL/GenBank/DDBJ databases">
        <authorList>
            <consortium name="Pathogen Informatics"/>
            <person name="Doyle S."/>
        </authorList>
    </citation>
    <scope>NUCLEOTIDE SEQUENCE [LARGE SCALE GENOMIC DNA]</scope>
    <source>
        <strain evidence="5 6">NCTC7582</strain>
    </source>
</reference>
<dbReference type="InterPro" id="IPR017871">
    <property type="entry name" value="ABC_transporter-like_CS"/>
</dbReference>
<dbReference type="PROSITE" id="PS50893">
    <property type="entry name" value="ABC_TRANSPORTER_2"/>
    <property type="match status" value="1"/>
</dbReference>
<dbReference type="Pfam" id="PF00005">
    <property type="entry name" value="ABC_tran"/>
    <property type="match status" value="1"/>
</dbReference>
<keyword evidence="3 5" id="KW-0067">ATP-binding</keyword>
<dbReference type="GO" id="GO:0016887">
    <property type="term" value="F:ATP hydrolysis activity"/>
    <property type="evidence" value="ECO:0007669"/>
    <property type="project" value="InterPro"/>
</dbReference>
<accession>A0A2X1A0P0</accession>
<evidence type="ECO:0000313" key="6">
    <source>
        <dbReference type="Proteomes" id="UP000251431"/>
    </source>
</evidence>
<evidence type="ECO:0000259" key="4">
    <source>
        <dbReference type="PROSITE" id="PS50893"/>
    </source>
</evidence>
<keyword evidence="5" id="KW-0378">Hydrolase</keyword>
<dbReference type="CDD" id="cd03293">
    <property type="entry name" value="ABC_NrtD_SsuB_transporters"/>
    <property type="match status" value="1"/>
</dbReference>
<keyword evidence="1" id="KW-0813">Transport</keyword>
<evidence type="ECO:0000256" key="1">
    <source>
        <dbReference type="ARBA" id="ARBA00022448"/>
    </source>
</evidence>
<name>A0A2X1A0P0_9BACI</name>
<feature type="domain" description="ABC transporter" evidence="4">
    <location>
        <begin position="2"/>
        <end position="226"/>
    </location>
</feature>
<dbReference type="PANTHER" id="PTHR42788:SF2">
    <property type="entry name" value="ABC TRANSPORTER ATP-BINDING PROTEIN"/>
    <property type="match status" value="1"/>
</dbReference>
<dbReference type="STRING" id="1421.A2J09_07905"/>
<dbReference type="PANTHER" id="PTHR42788">
    <property type="entry name" value="TAURINE IMPORT ATP-BINDING PROTEIN-RELATED"/>
    <property type="match status" value="1"/>
</dbReference>
<sequence>MLSIQNIAKSFDALKVLDQLSFDVKDGEFVAIVGPSGSGKSTLFQLIGGVSPIDQGAILLNGEDIQQKKGTIGYMPQQPCLLPWRTIVENVTLVEELQHKPNVERAKEWLEKVGLASFIHAYPNELSGGMQQRVSFIRAMVSDKPILCLDEPFSALDEFTRLEMQAWLLSIWEEYRKSILFVTHSIEEALFLADRILVLTKRPATVKKEIIVPFERPRKEEIRHSAAFTALKQQLFMYLQEEKGDMYVD</sequence>
<protein>
    <submittedName>
        <fullName evidence="5">ABC transporter ATP-binding protein</fullName>
        <ecNumber evidence="5">3.6.3.-</ecNumber>
    </submittedName>
</protein>
<dbReference type="SMART" id="SM00382">
    <property type="entry name" value="AAA"/>
    <property type="match status" value="1"/>
</dbReference>
<dbReference type="InterPro" id="IPR050166">
    <property type="entry name" value="ABC_transporter_ATP-bind"/>
</dbReference>